<evidence type="ECO:0000256" key="1">
    <source>
        <dbReference type="SAM" id="Coils"/>
    </source>
</evidence>
<keyword evidence="3" id="KW-1185">Reference proteome</keyword>
<dbReference type="AlphaFoldDB" id="A0A2Z7B1Y4"/>
<accession>A0A2Z7B1Y4</accession>
<sequence>MADDTDEIFDFSNLEFTCEDLVTTLNDMVQEYKKLSQSFKKVKAKKDSCANKAKLVSSSDLQATLSKLATENEELRSRSEEMVNENKRLARIINSWTRSSTSLNKLHGSTKPSGYKIGLGYNRYESNTAKTNCTSSWKEQKITDSFFVNAMQVDFASMLSMEHTGITCMFKTLEDTGLKGFLAACGFVYESVVVEFFANANVVEGKVISSVANRKLVLTKEAFAEAFGLTTEGMEIFLDISNRTVVDM</sequence>
<dbReference type="Proteomes" id="UP000250235">
    <property type="component" value="Unassembled WGS sequence"/>
</dbReference>
<gene>
    <name evidence="2" type="ORF">F511_03964</name>
</gene>
<proteinExistence type="predicted"/>
<name>A0A2Z7B1Y4_9LAMI</name>
<feature type="coiled-coil region" evidence="1">
    <location>
        <begin position="25"/>
        <end position="92"/>
    </location>
</feature>
<evidence type="ECO:0000313" key="2">
    <source>
        <dbReference type="EMBL" id="KZV27726.1"/>
    </source>
</evidence>
<dbReference type="EMBL" id="KV010332">
    <property type="protein sequence ID" value="KZV27726.1"/>
    <property type="molecule type" value="Genomic_DNA"/>
</dbReference>
<organism evidence="2 3">
    <name type="scientific">Dorcoceras hygrometricum</name>
    <dbReference type="NCBI Taxonomy" id="472368"/>
    <lineage>
        <taxon>Eukaryota</taxon>
        <taxon>Viridiplantae</taxon>
        <taxon>Streptophyta</taxon>
        <taxon>Embryophyta</taxon>
        <taxon>Tracheophyta</taxon>
        <taxon>Spermatophyta</taxon>
        <taxon>Magnoliopsida</taxon>
        <taxon>eudicotyledons</taxon>
        <taxon>Gunneridae</taxon>
        <taxon>Pentapetalae</taxon>
        <taxon>asterids</taxon>
        <taxon>lamiids</taxon>
        <taxon>Lamiales</taxon>
        <taxon>Gesneriaceae</taxon>
        <taxon>Didymocarpoideae</taxon>
        <taxon>Trichosporeae</taxon>
        <taxon>Loxocarpinae</taxon>
        <taxon>Dorcoceras</taxon>
    </lineage>
</organism>
<protein>
    <submittedName>
        <fullName evidence="2">Uncharacterized protein</fullName>
    </submittedName>
</protein>
<dbReference type="OrthoDB" id="1751168at2759"/>
<keyword evidence="1" id="KW-0175">Coiled coil</keyword>
<evidence type="ECO:0000313" key="3">
    <source>
        <dbReference type="Proteomes" id="UP000250235"/>
    </source>
</evidence>
<reference evidence="2 3" key="1">
    <citation type="journal article" date="2015" name="Proc. Natl. Acad. Sci. U.S.A.">
        <title>The resurrection genome of Boea hygrometrica: A blueprint for survival of dehydration.</title>
        <authorList>
            <person name="Xiao L."/>
            <person name="Yang G."/>
            <person name="Zhang L."/>
            <person name="Yang X."/>
            <person name="Zhao S."/>
            <person name="Ji Z."/>
            <person name="Zhou Q."/>
            <person name="Hu M."/>
            <person name="Wang Y."/>
            <person name="Chen M."/>
            <person name="Xu Y."/>
            <person name="Jin H."/>
            <person name="Xiao X."/>
            <person name="Hu G."/>
            <person name="Bao F."/>
            <person name="Hu Y."/>
            <person name="Wan P."/>
            <person name="Li L."/>
            <person name="Deng X."/>
            <person name="Kuang T."/>
            <person name="Xiang C."/>
            <person name="Zhu J.K."/>
            <person name="Oliver M.J."/>
            <person name="He Y."/>
        </authorList>
    </citation>
    <scope>NUCLEOTIDE SEQUENCE [LARGE SCALE GENOMIC DNA]</scope>
    <source>
        <strain evidence="3">cv. XS01</strain>
    </source>
</reference>